<sequence>MNIGIDFGTSYSAAATFVGDELTLIHFGEARQFRTAVFFPEVVPDPNDFQLTPELDAQVEAHIRSARAQQRQFAMEAQQRGGAFVERSDSELRRDALRTVRRQWMERRAAESPTATVESFQHALFGDEAVEAYLEYGDGNLIESPKSMLGYRLDPQVRKVIVHIATHILEHIRLAASRQLGEAVRTAVIGRPVHFRSSMGEKGSEQAVEILREAAAVAGFDAVSFLEEPAAAAMHYHKRLTTRQAALIVDIGGGTTDVAFAELGGDELPRIVHTWGLAKGGTDLDINLSMHSFMPQLGNNVTRVPVHHFVEAASVHNLPKQREFRRQDYRMVDEPWQSRLRALQQPGATTRLNQTAERSKITLSAVDDTHADLGFLEPGLGVGIARADMDEAVEPFIHRMQRLLAEVREEWPGVPASVFLTGGTSRSPIVKAAVRDSFPGIPMVEGDPSLGVVSGLAVAAAEAATATV</sequence>
<proteinExistence type="predicted"/>
<evidence type="ECO:0000313" key="4">
    <source>
        <dbReference type="Proteomes" id="UP001237737"/>
    </source>
</evidence>
<dbReference type="PANTHER" id="PTHR19375">
    <property type="entry name" value="HEAT SHOCK PROTEIN 70KDA"/>
    <property type="match status" value="1"/>
</dbReference>
<dbReference type="Pfam" id="PF00012">
    <property type="entry name" value="HSP70"/>
    <property type="match status" value="2"/>
</dbReference>
<evidence type="ECO:0000313" key="3">
    <source>
        <dbReference type="EMBL" id="MDQ0008925.1"/>
    </source>
</evidence>
<name>A0ABT9SVB5_9GAMM</name>
<keyword evidence="4" id="KW-1185">Reference proteome</keyword>
<dbReference type="SUPFAM" id="SSF53067">
    <property type="entry name" value="Actin-like ATPase domain"/>
    <property type="match status" value="2"/>
</dbReference>
<reference evidence="3 4" key="1">
    <citation type="submission" date="2023-07" db="EMBL/GenBank/DDBJ databases">
        <title>Sorghum-associated microbial communities from plants grown in Nebraska, USA.</title>
        <authorList>
            <person name="Schachtman D."/>
        </authorList>
    </citation>
    <scope>NUCLEOTIDE SEQUENCE [LARGE SCALE GENOMIC DNA]</scope>
    <source>
        <strain evidence="3 4">CC60</strain>
    </source>
</reference>
<dbReference type="InterPro" id="IPR013126">
    <property type="entry name" value="Hsp_70_fam"/>
</dbReference>
<accession>A0ABT9SVB5</accession>
<evidence type="ECO:0000256" key="2">
    <source>
        <dbReference type="ARBA" id="ARBA00022840"/>
    </source>
</evidence>
<dbReference type="Gene3D" id="3.90.640.10">
    <property type="entry name" value="Actin, Chain A, domain 4"/>
    <property type="match status" value="1"/>
</dbReference>
<keyword evidence="1" id="KW-0547">Nucleotide-binding</keyword>
<keyword evidence="2" id="KW-0067">ATP-binding</keyword>
<gene>
    <name evidence="3" type="ORF">J2T07_001102</name>
</gene>
<dbReference type="RefSeq" id="WP_306848009.1">
    <property type="nucleotide sequence ID" value="NZ_JAUSSK010000002.1"/>
</dbReference>
<comment type="caution">
    <text evidence="3">The sequence shown here is derived from an EMBL/GenBank/DDBJ whole genome shotgun (WGS) entry which is preliminary data.</text>
</comment>
<dbReference type="InterPro" id="IPR043129">
    <property type="entry name" value="ATPase_NBD"/>
</dbReference>
<dbReference type="Proteomes" id="UP001237737">
    <property type="component" value="Unassembled WGS sequence"/>
</dbReference>
<protein>
    <submittedName>
        <fullName evidence="3">Chaperone protein</fullName>
    </submittedName>
</protein>
<dbReference type="EMBL" id="JAUSSK010000002">
    <property type="protein sequence ID" value="MDQ0008925.1"/>
    <property type="molecule type" value="Genomic_DNA"/>
</dbReference>
<dbReference type="Gene3D" id="3.30.420.40">
    <property type="match status" value="3"/>
</dbReference>
<organism evidence="3 4">
    <name type="scientific">Luteibacter jiangsuensis</name>
    <dbReference type="NCBI Taxonomy" id="637577"/>
    <lineage>
        <taxon>Bacteria</taxon>
        <taxon>Pseudomonadati</taxon>
        <taxon>Pseudomonadota</taxon>
        <taxon>Gammaproteobacteria</taxon>
        <taxon>Lysobacterales</taxon>
        <taxon>Rhodanobacteraceae</taxon>
        <taxon>Luteibacter</taxon>
    </lineage>
</organism>
<evidence type="ECO:0000256" key="1">
    <source>
        <dbReference type="ARBA" id="ARBA00022741"/>
    </source>
</evidence>